<reference evidence="2 3" key="1">
    <citation type="journal article" date="2020" name="Microbiol. Resour. Announc.">
        <title>Complete Genome Sequence of Streptococcus salivarius DB-B5, a Novel Probiotic Candidate Isolated from the Supragingival Plaque of a Healthy Female Subject.</title>
        <authorList>
            <person name="Fields F.R."/>
            <person name="Li X."/>
            <person name="Navarre W.W."/>
            <person name="Naito M."/>
        </authorList>
    </citation>
    <scope>NUCLEOTIDE SEQUENCE [LARGE SCALE GENOMIC DNA]</scope>
    <source>
        <strain evidence="2 3">DB-B5</strain>
        <plasmid evidence="2 3">pIKMIN-B501</plasmid>
    </source>
</reference>
<keyword evidence="2" id="KW-0378">Hydrolase</keyword>
<proteinExistence type="predicted"/>
<sequence>MGEKRLIHAVAGSGKTRTIIEKVQPEKRNLIITYTENNQEVLKDRLCEKYGNIPENTHIFGVFEFLYNFCLVPYLGRRPKGIIFDYQKTNQYDNSSVSKDGRIIHNQLSNSLLKGELTINRNNIAFDNSYLDRIDKFFDYVFIDECQDFESDDFKWMLSLSDLKADVFLLGDFYQKTFSTSKRGNTGKGIHSDIDRWLGEISKAGFEIDTDTLSHSHRCPTVVCDFISSRLRVSIHSCSEEVGSIVECFDDNAAIKEIMENDGILKLFYRNSSTYKCFSQNWGESKGGEFLDVCVVLNKKTLDSFHKQPLLELAPSTKSKFYVACTRAKRNLYFIPEASVSDYKK</sequence>
<feature type="domain" description="(+)RNA virus helicase C-terminal" evidence="1">
    <location>
        <begin position="138"/>
        <end position="335"/>
    </location>
</feature>
<geneLocation type="plasmid" evidence="2 3">
    <name>pIKMIN-B501</name>
</geneLocation>
<dbReference type="GO" id="GO:0005524">
    <property type="term" value="F:ATP binding"/>
    <property type="evidence" value="ECO:0007669"/>
    <property type="project" value="InterPro"/>
</dbReference>
<protein>
    <submittedName>
        <fullName evidence="2">RNA helicase</fullName>
    </submittedName>
</protein>
<dbReference type="Proteomes" id="UP000516705">
    <property type="component" value="Plasmid pIKMIN-B501"/>
</dbReference>
<keyword evidence="2" id="KW-0347">Helicase</keyword>
<keyword evidence="2" id="KW-0547">Nucleotide-binding</keyword>
<evidence type="ECO:0000313" key="3">
    <source>
        <dbReference type="Proteomes" id="UP000516705"/>
    </source>
</evidence>
<keyword evidence="2" id="KW-0614">Plasmid</keyword>
<dbReference type="InterPro" id="IPR027351">
    <property type="entry name" value="(+)RNA_virus_helicase_core_dom"/>
</dbReference>
<dbReference type="Pfam" id="PF01443">
    <property type="entry name" value="Viral_helicase1"/>
    <property type="match status" value="1"/>
</dbReference>
<evidence type="ECO:0000313" key="2">
    <source>
        <dbReference type="EMBL" id="QMI51984.1"/>
    </source>
</evidence>
<dbReference type="Gene3D" id="3.40.50.300">
    <property type="entry name" value="P-loop containing nucleotide triphosphate hydrolases"/>
    <property type="match status" value="1"/>
</dbReference>
<dbReference type="EMBL" id="CP054154">
    <property type="protein sequence ID" value="QMI51984.1"/>
    <property type="molecule type" value="Genomic_DNA"/>
</dbReference>
<keyword evidence="2" id="KW-0067">ATP-binding</keyword>
<name>A0A7L6WQK1_STRSL</name>
<accession>A0A7L6WQK1</accession>
<dbReference type="SUPFAM" id="SSF52540">
    <property type="entry name" value="P-loop containing nucleoside triphosphate hydrolases"/>
    <property type="match status" value="1"/>
</dbReference>
<dbReference type="InterPro" id="IPR027417">
    <property type="entry name" value="P-loop_NTPase"/>
</dbReference>
<organism evidence="2 3">
    <name type="scientific">Streptococcus salivarius</name>
    <dbReference type="NCBI Taxonomy" id="1304"/>
    <lineage>
        <taxon>Bacteria</taxon>
        <taxon>Bacillati</taxon>
        <taxon>Bacillota</taxon>
        <taxon>Bacilli</taxon>
        <taxon>Lactobacillales</taxon>
        <taxon>Streptococcaceae</taxon>
        <taxon>Streptococcus</taxon>
    </lineage>
</organism>
<dbReference type="RefSeq" id="WP_181671372.1">
    <property type="nucleotide sequence ID" value="NZ_CP054154.1"/>
</dbReference>
<gene>
    <name evidence="2" type="ORF">HRE60_09880</name>
</gene>
<evidence type="ECO:0000259" key="1">
    <source>
        <dbReference type="Pfam" id="PF01443"/>
    </source>
</evidence>
<dbReference type="GO" id="GO:0004386">
    <property type="term" value="F:helicase activity"/>
    <property type="evidence" value="ECO:0007669"/>
    <property type="project" value="UniProtKB-KW"/>
</dbReference>
<dbReference type="AlphaFoldDB" id="A0A7L6WQK1"/>